<evidence type="ECO:0000256" key="1">
    <source>
        <dbReference type="SAM" id="MobiDB-lite"/>
    </source>
</evidence>
<feature type="region of interest" description="Disordered" evidence="1">
    <location>
        <begin position="968"/>
        <end position="1031"/>
    </location>
</feature>
<feature type="region of interest" description="Disordered" evidence="1">
    <location>
        <begin position="17"/>
        <end position="36"/>
    </location>
</feature>
<reference evidence="3" key="1">
    <citation type="submission" date="2021-01" db="EMBL/GenBank/DDBJ databases">
        <authorList>
            <person name="Corre E."/>
            <person name="Pelletier E."/>
            <person name="Niang G."/>
            <person name="Scheremetjew M."/>
            <person name="Finn R."/>
            <person name="Kale V."/>
            <person name="Holt S."/>
            <person name="Cochrane G."/>
            <person name="Meng A."/>
            <person name="Brown T."/>
            <person name="Cohen L."/>
        </authorList>
    </citation>
    <scope>NUCLEOTIDE SEQUENCE</scope>
    <source>
        <strain evidence="3">CCMP1243</strain>
    </source>
</reference>
<feature type="region of interest" description="Disordered" evidence="1">
    <location>
        <begin position="549"/>
        <end position="581"/>
    </location>
</feature>
<evidence type="ECO:0000259" key="2">
    <source>
        <dbReference type="SMART" id="SM00333"/>
    </source>
</evidence>
<feature type="region of interest" description="Disordered" evidence="1">
    <location>
        <begin position="344"/>
        <end position="371"/>
    </location>
</feature>
<feature type="compositionally biased region" description="Low complexity" evidence="1">
    <location>
        <begin position="445"/>
        <end position="467"/>
    </location>
</feature>
<dbReference type="EMBL" id="HBHJ01005852">
    <property type="protein sequence ID" value="CAD9669095.1"/>
    <property type="molecule type" value="Transcribed_RNA"/>
</dbReference>
<feature type="region of interest" description="Disordered" evidence="1">
    <location>
        <begin position="792"/>
        <end position="872"/>
    </location>
</feature>
<sequence length="1383" mass="149255">MASVDLHMLSASELQEPGGALHSLAGGQGSEPMEATGTAFGAQLEDTDDEDEESESGPRSLQHVLRSVFDDLPSDVWRLCSGRLVVWMQGRPFAVAYSNESLSGLAKEFSLTVKDILLVNSAITQDFKQNSRFTAGQRVLLPWLRSSIAGTSLRSIVLRPLIQAILLHFGWTKTAPTRNTVSRQSSIWVPPGAWQARPGETMSAILEFPCGDETRPSFRAPLEGFRSMSELMRQNPWLLDLIPFASPDMVLPSLWKVLDWDSDMQVFSYPVGLIDHAAGEHDGPPGVRYCAASDTFLSRVTYRNRVFFLGSYKKREEALSALHRAEEAIALASSTVRVQQDIPAVDVPPPSGDEPGLAAESQTAEPAHVEGVSSSSAATTVLMEKEEVAAVAGEQGGAQEDAQQGESEAVAGVVGSANIVADASSDHQEKKVKEEMVALATMPLDPAACAPPDDPTSPGSGSPGPSSQLLADPPSVTLPNGRALALDVSLLEPRAVQASDKLLDQISLMCTAEKPLALGAPRRAGATASRRARVLAPGKRGSWAVKRGKGNVEAGTSLANQAHKYPEESADDSNNPEEMRPFEEGDWCVTVFTKDSVLYMAKITQITIDPDTQEPRYMVEFEDGEVEGPKGPSEIRRLTRQESRTPRSTPYGRIYYSKPKKGWVGYYMATHRLSTVQKTFAEAEERLKQHHFSVHSSANGSPSGGRRGRAPRRLNVGAGRGPRRRRQPSTLGGWANPQGRFSLGEDASESLAREAAERRTLRLRNHRQRAIEHQRVETDETRCPICLEEFEEVEAGTPSTPATSTATPSAAAPSNDHDQARASPADGHGAAGQAEEGSIDPTSAEAPTADTLQLEAGPSGPQGQAGHDEPETSTQTVRLSCCLNKFHVACVFAHEKCAKDRFSLRCPVCRDQGAYQRQLRQIRRDWRESGKPLPVEEWEEDGGNGDWWEAGPEAAVASAMLDEMQGFSLDSGTSRRGGRRPASAPSTQAAASAPSSGSAPRQARGRGRPPKKRPHLHSTSAQAHALAKRRKRTMDDKDSSFLLAGQWTCQECCAVSGKPIGFEGEDDDIDVEESLLDLDSVVCQACKAKSFPASALGRRVIMLEKKEREGVVVACAADSPVVEIILLRLQESDRAAATAGEDVACRVMRTHGAPHRITCLSRVARDRFRFLIEDFATVRKRIEEMKDVRIFPGVMVPGPVGSHVSIGDKNPSTLMGKSVVCDIASGVVVRWPSREGDDTVLLHCPSGIAAISKLKALHMRTAAFVSHLKRAAGPPLPTDPTTQAYKTGDLVEVAVLGQLLKQSILSKVVQLEWRPAVVKSVVGNPPEYSVLIRDGGGGEEEEAGLLTGVSERELRLPSSIDVSAAAATDPMEASPPRKVLKHA</sequence>
<feature type="compositionally biased region" description="Low complexity" evidence="1">
    <location>
        <begin position="797"/>
        <end position="814"/>
    </location>
</feature>
<feature type="region of interest" description="Disordered" evidence="1">
    <location>
        <begin position="691"/>
        <end position="752"/>
    </location>
</feature>
<protein>
    <recommendedName>
        <fullName evidence="2">Tudor domain-containing protein</fullName>
    </recommendedName>
</protein>
<name>A0A7S2W6K6_9STRA</name>
<organism evidence="3">
    <name type="scientific">Rhizochromulina marina</name>
    <dbReference type="NCBI Taxonomy" id="1034831"/>
    <lineage>
        <taxon>Eukaryota</taxon>
        <taxon>Sar</taxon>
        <taxon>Stramenopiles</taxon>
        <taxon>Ochrophyta</taxon>
        <taxon>Dictyochophyceae</taxon>
        <taxon>Rhizochromulinales</taxon>
        <taxon>Rhizochromulina</taxon>
    </lineage>
</organism>
<dbReference type="SMART" id="SM00333">
    <property type="entry name" value="TUDOR"/>
    <property type="match status" value="1"/>
</dbReference>
<gene>
    <name evidence="3" type="ORF">RMAR1173_LOCUS3847</name>
</gene>
<feature type="region of interest" description="Disordered" evidence="1">
    <location>
        <begin position="445"/>
        <end position="476"/>
    </location>
</feature>
<proteinExistence type="predicted"/>
<dbReference type="InterPro" id="IPR002999">
    <property type="entry name" value="Tudor"/>
</dbReference>
<feature type="compositionally biased region" description="Low complexity" evidence="1">
    <location>
        <begin position="980"/>
        <end position="1002"/>
    </location>
</feature>
<accession>A0A7S2W6K6</accession>
<feature type="compositionally biased region" description="Basic residues" evidence="1">
    <location>
        <begin position="1003"/>
        <end position="1016"/>
    </location>
</feature>
<feature type="domain" description="Tudor" evidence="2">
    <location>
        <begin position="580"/>
        <end position="643"/>
    </location>
</feature>
<evidence type="ECO:0000313" key="3">
    <source>
        <dbReference type="EMBL" id="CAD9669095.1"/>
    </source>
</evidence>
<feature type="region of interest" description="Disordered" evidence="1">
    <location>
        <begin position="1361"/>
        <end position="1383"/>
    </location>
</feature>